<feature type="domain" description="PiggyBac transposable element-derived protein" evidence="1">
    <location>
        <begin position="88"/>
        <end position="158"/>
    </location>
</feature>
<evidence type="ECO:0000313" key="2">
    <source>
        <dbReference type="EMBL" id="KRZ25061.1"/>
    </source>
</evidence>
<dbReference type="EMBL" id="JYDV01000205">
    <property type="protein sequence ID" value="KRZ25061.1"/>
    <property type="molecule type" value="Genomic_DNA"/>
</dbReference>
<proteinExistence type="predicted"/>
<dbReference type="PANTHER" id="PTHR46599:SF6">
    <property type="entry name" value="DUAL SPECIFICITY PHOSPHATASE 26"/>
    <property type="match status" value="1"/>
</dbReference>
<evidence type="ECO:0000259" key="1">
    <source>
        <dbReference type="Pfam" id="PF13843"/>
    </source>
</evidence>
<dbReference type="InterPro" id="IPR029526">
    <property type="entry name" value="PGBD"/>
</dbReference>
<dbReference type="Pfam" id="PF13843">
    <property type="entry name" value="DDE_Tnp_1_7"/>
    <property type="match status" value="1"/>
</dbReference>
<evidence type="ECO:0000313" key="3">
    <source>
        <dbReference type="Proteomes" id="UP000054826"/>
    </source>
</evidence>
<name>A0A0V1IS69_TRIPS</name>
<comment type="caution">
    <text evidence="2">The sequence shown here is derived from an EMBL/GenBank/DDBJ whole genome shotgun (WGS) entry which is preliminary data.</text>
</comment>
<reference evidence="2 3" key="1">
    <citation type="submission" date="2015-01" db="EMBL/GenBank/DDBJ databases">
        <title>Evolution of Trichinella species and genotypes.</title>
        <authorList>
            <person name="Korhonen P.K."/>
            <person name="Edoardo P."/>
            <person name="Giuseppe L.R."/>
            <person name="Gasser R.B."/>
        </authorList>
    </citation>
    <scope>NUCLEOTIDE SEQUENCE [LARGE SCALE GENOMIC DNA]</scope>
    <source>
        <strain evidence="2">ISS176</strain>
    </source>
</reference>
<sequence>MDSLWNTENRRHILPSVMSMNNFQRISRIIRFDDRKTTLHCRKKDSLAAIRDMWDDCVACLAMMCNPGAYVTADKRLILFKGSGSFRHYAWNMQIYTGKRTSGIREKNQGMHVVLNLTAGLKKNNVTCENFFTSHKLAMQLLKRKLMILSTIKKNKTQQHKNYWNSMYKDAPFSTGRDCKPEMILDYNATKRAVGNLDKMLASYTCEHMTARWPLVQQRLPIKLEKAPLTPQIHRRKRLPGPLTATYFAPNVQIEEQGTSKSTIKQKAFRM</sequence>
<dbReference type="Proteomes" id="UP000054826">
    <property type="component" value="Unassembled WGS sequence"/>
</dbReference>
<protein>
    <recommendedName>
        <fullName evidence="1">PiggyBac transposable element-derived protein domain-containing protein</fullName>
    </recommendedName>
</protein>
<organism evidence="2 3">
    <name type="scientific">Trichinella pseudospiralis</name>
    <name type="common">Parasitic roundworm</name>
    <dbReference type="NCBI Taxonomy" id="6337"/>
    <lineage>
        <taxon>Eukaryota</taxon>
        <taxon>Metazoa</taxon>
        <taxon>Ecdysozoa</taxon>
        <taxon>Nematoda</taxon>
        <taxon>Enoplea</taxon>
        <taxon>Dorylaimia</taxon>
        <taxon>Trichinellida</taxon>
        <taxon>Trichinellidae</taxon>
        <taxon>Trichinella</taxon>
    </lineage>
</organism>
<gene>
    <name evidence="2" type="ORF">T4C_3633</name>
</gene>
<accession>A0A0V1IS69</accession>
<dbReference type="AlphaFoldDB" id="A0A0V1IS69"/>
<dbReference type="PANTHER" id="PTHR46599">
    <property type="entry name" value="PIGGYBAC TRANSPOSABLE ELEMENT-DERIVED PROTEIN 4"/>
    <property type="match status" value="1"/>
</dbReference>